<dbReference type="Pfam" id="PF00581">
    <property type="entry name" value="Rhodanese"/>
    <property type="match status" value="1"/>
</dbReference>
<proteinExistence type="predicted"/>
<protein>
    <submittedName>
        <fullName evidence="2">Rhodanese domain protein</fullName>
    </submittedName>
</protein>
<dbReference type="OrthoDB" id="9800872at2"/>
<dbReference type="eggNOG" id="COG0607">
    <property type="taxonomic scope" value="Bacteria"/>
</dbReference>
<dbReference type="InterPro" id="IPR036873">
    <property type="entry name" value="Rhodanese-like_dom_sf"/>
</dbReference>
<dbReference type="AlphaFoldDB" id="A1HRN3"/>
<reference evidence="2 3" key="2">
    <citation type="submission" date="2007-01" db="EMBL/GenBank/DDBJ databases">
        <title>Sequencing of the draft genome and assembly of Thermosinus carboxydivorans Nor1.</title>
        <authorList>
            <consortium name="US DOE Joint Genome Institute (JGI-PGF)"/>
            <person name="Copeland A."/>
            <person name="Lucas S."/>
            <person name="Lapidus A."/>
            <person name="Barry K."/>
            <person name="Glavina del Rio T."/>
            <person name="Dalin E."/>
            <person name="Tice H."/>
            <person name="Bruce D."/>
            <person name="Pitluck S."/>
            <person name="Richardson P."/>
        </authorList>
    </citation>
    <scope>NUCLEOTIDE SEQUENCE [LARGE SCALE GENOMIC DNA]</scope>
    <source>
        <strain evidence="2 3">Nor1</strain>
    </source>
</reference>
<dbReference type="CDD" id="cd00158">
    <property type="entry name" value="RHOD"/>
    <property type="match status" value="1"/>
</dbReference>
<evidence type="ECO:0000259" key="1">
    <source>
        <dbReference type="PROSITE" id="PS50206"/>
    </source>
</evidence>
<reference evidence="2 3" key="1">
    <citation type="submission" date="2007-01" db="EMBL/GenBank/DDBJ databases">
        <title>Annotation of the draft genome assembly of Thermosinus carboxydivorans Nor1.</title>
        <authorList>
            <consortium name="US DOE Joint Genome Institute (JGI-ORNL)"/>
            <person name="Larimer F."/>
            <person name="Land M."/>
            <person name="Hauser L."/>
        </authorList>
    </citation>
    <scope>NUCLEOTIDE SEQUENCE [LARGE SCALE GENOMIC DNA]</scope>
    <source>
        <strain evidence="2 3">Nor1</strain>
    </source>
</reference>
<keyword evidence="3" id="KW-1185">Reference proteome</keyword>
<comment type="caution">
    <text evidence="2">The sequence shown here is derived from an EMBL/GenBank/DDBJ whole genome shotgun (WGS) entry which is preliminary data.</text>
</comment>
<evidence type="ECO:0000313" key="3">
    <source>
        <dbReference type="Proteomes" id="UP000005139"/>
    </source>
</evidence>
<dbReference type="InterPro" id="IPR050229">
    <property type="entry name" value="GlpE_sulfurtransferase"/>
</dbReference>
<dbReference type="PANTHER" id="PTHR43031:SF1">
    <property type="entry name" value="PYRIDINE NUCLEOTIDE-DISULPHIDE OXIDOREDUCTASE"/>
    <property type="match status" value="1"/>
</dbReference>
<dbReference type="RefSeq" id="WP_007289704.1">
    <property type="nucleotide sequence ID" value="NZ_AAWL01000011.1"/>
</dbReference>
<dbReference type="SUPFAM" id="SSF52821">
    <property type="entry name" value="Rhodanese/Cell cycle control phosphatase"/>
    <property type="match status" value="1"/>
</dbReference>
<feature type="domain" description="Rhodanese" evidence="1">
    <location>
        <begin position="36"/>
        <end position="124"/>
    </location>
</feature>
<name>A1HRN3_9FIRM</name>
<accession>A1HRN3</accession>
<dbReference type="SMART" id="SM00450">
    <property type="entry name" value="RHOD"/>
    <property type="match status" value="1"/>
</dbReference>
<dbReference type="Gene3D" id="3.40.250.10">
    <property type="entry name" value="Rhodanese-like domain"/>
    <property type="match status" value="1"/>
</dbReference>
<evidence type="ECO:0000313" key="2">
    <source>
        <dbReference type="EMBL" id="EAX47380.1"/>
    </source>
</evidence>
<gene>
    <name evidence="2" type="ORF">TcarDRAFT_1398</name>
</gene>
<dbReference type="Proteomes" id="UP000005139">
    <property type="component" value="Unassembled WGS sequence"/>
</dbReference>
<dbReference type="PANTHER" id="PTHR43031">
    <property type="entry name" value="FAD-DEPENDENT OXIDOREDUCTASE"/>
    <property type="match status" value="1"/>
</dbReference>
<dbReference type="InterPro" id="IPR001763">
    <property type="entry name" value="Rhodanese-like_dom"/>
</dbReference>
<dbReference type="PROSITE" id="PS50206">
    <property type="entry name" value="RHODANESE_3"/>
    <property type="match status" value="1"/>
</dbReference>
<sequence length="129" mass="14443">MATKQTTAQQGHKLAQSPRLAVINNVSAQELLEAYNQGRALIYDLRTPAEYSEYHIPGSILLPYEELAERIDEIPRNTIVYIIYIICRTGNRTTKAAAILAEYGYINIYNVVGGIHCWEGPLEGTADFL</sequence>
<dbReference type="EMBL" id="AAWL01000011">
    <property type="protein sequence ID" value="EAX47380.1"/>
    <property type="molecule type" value="Genomic_DNA"/>
</dbReference>
<organism evidence="2 3">
    <name type="scientific">Thermosinus carboxydivorans Nor1</name>
    <dbReference type="NCBI Taxonomy" id="401526"/>
    <lineage>
        <taxon>Bacteria</taxon>
        <taxon>Bacillati</taxon>
        <taxon>Bacillota</taxon>
        <taxon>Negativicutes</taxon>
        <taxon>Selenomonadales</taxon>
        <taxon>Sporomusaceae</taxon>
        <taxon>Thermosinus</taxon>
    </lineage>
</organism>